<keyword evidence="1" id="KW-0812">Transmembrane</keyword>
<evidence type="ECO:0000256" key="1">
    <source>
        <dbReference type="SAM" id="Phobius"/>
    </source>
</evidence>
<sequence>MIKFFRKIRQKLLSENKFSKYFMYAIGEIVLVVIGILIALQINNNNEARKEKALEKELINLLISDLEEKRKENLSDLTNANHFIKRFEESIEMWENTKRIDTINLRDNLNILGQDNYFLNQNSPIYSGLSSSNFWKQIPDSLNKRIDDVYRIRLKRIDIAFDKSNEYGTFTRLNFLTPNDLLDLDRPIDTILKNVELVKEQYILNSKLFVVGAKRLRGNVRTCGNEIENLIQSLQLYIESR</sequence>
<proteinExistence type="predicted"/>
<name>A0A9X1FQE3_9FLAO</name>
<dbReference type="RefSeq" id="WP_219053042.1">
    <property type="nucleotide sequence ID" value="NZ_JAHWDP010000004.1"/>
</dbReference>
<gene>
    <name evidence="2" type="ORF">KXJ69_10365</name>
</gene>
<feature type="transmembrane region" description="Helical" evidence="1">
    <location>
        <begin position="21"/>
        <end position="42"/>
    </location>
</feature>
<dbReference type="Proteomes" id="UP001138686">
    <property type="component" value="Unassembled WGS sequence"/>
</dbReference>
<keyword evidence="1" id="KW-0472">Membrane</keyword>
<evidence type="ECO:0000313" key="2">
    <source>
        <dbReference type="EMBL" id="MBW2938513.1"/>
    </source>
</evidence>
<organism evidence="2 3">
    <name type="scientific">Halomarinibacterium sedimenti</name>
    <dbReference type="NCBI Taxonomy" id="2857106"/>
    <lineage>
        <taxon>Bacteria</taxon>
        <taxon>Pseudomonadati</taxon>
        <taxon>Bacteroidota</taxon>
        <taxon>Flavobacteriia</taxon>
        <taxon>Flavobacteriales</taxon>
        <taxon>Flavobacteriaceae</taxon>
        <taxon>Halomarinibacterium</taxon>
    </lineage>
</organism>
<dbReference type="EMBL" id="JAHWDP010000004">
    <property type="protein sequence ID" value="MBW2938513.1"/>
    <property type="molecule type" value="Genomic_DNA"/>
</dbReference>
<comment type="caution">
    <text evidence="2">The sequence shown here is derived from an EMBL/GenBank/DDBJ whole genome shotgun (WGS) entry which is preliminary data.</text>
</comment>
<evidence type="ECO:0000313" key="3">
    <source>
        <dbReference type="Proteomes" id="UP001138686"/>
    </source>
</evidence>
<dbReference type="AlphaFoldDB" id="A0A9X1FQE3"/>
<reference evidence="2" key="1">
    <citation type="submission" date="2021-07" db="EMBL/GenBank/DDBJ databases">
        <title>Aureisphaera sp. CAU 1614 isolated from sea sediment.</title>
        <authorList>
            <person name="Kim W."/>
        </authorList>
    </citation>
    <scope>NUCLEOTIDE SEQUENCE</scope>
    <source>
        <strain evidence="2">CAU 1614</strain>
    </source>
</reference>
<keyword evidence="1" id="KW-1133">Transmembrane helix</keyword>
<protein>
    <submittedName>
        <fullName evidence="2">Uncharacterized protein</fullName>
    </submittedName>
</protein>
<accession>A0A9X1FQE3</accession>
<keyword evidence="3" id="KW-1185">Reference proteome</keyword>